<evidence type="ECO:0000313" key="1">
    <source>
        <dbReference type="EMBL" id="CAB4340097.1"/>
    </source>
</evidence>
<proteinExistence type="predicted"/>
<dbReference type="AlphaFoldDB" id="A0A6J5ZGL3"/>
<sequence length="154" mass="16854">MSQSIRLLPAVDARALDGTEYRLPNELGGERNLIAVAFQRNQQDDVDTWLGDFAALEDQHDGLITYEMPTISRRWAPVRGFIDGGMTAAIPDPKTRARTITAYTDVNRVRDSLGLPDTNQIAVIVCDRDGVVSWLARGARSDEAAAELRAALSG</sequence>
<dbReference type="EMBL" id="CAESAO010000028">
    <property type="protein sequence ID" value="CAB4340097.1"/>
    <property type="molecule type" value="Genomic_DNA"/>
</dbReference>
<name>A0A6J5ZGL3_9ZZZZ</name>
<organism evidence="1">
    <name type="scientific">freshwater metagenome</name>
    <dbReference type="NCBI Taxonomy" id="449393"/>
    <lineage>
        <taxon>unclassified sequences</taxon>
        <taxon>metagenomes</taxon>
        <taxon>ecological metagenomes</taxon>
    </lineage>
</organism>
<protein>
    <submittedName>
        <fullName evidence="1">Unannotated protein</fullName>
    </submittedName>
</protein>
<accession>A0A6J5ZGL3</accession>
<reference evidence="1" key="1">
    <citation type="submission" date="2020-05" db="EMBL/GenBank/DDBJ databases">
        <authorList>
            <person name="Chiriac C."/>
            <person name="Salcher M."/>
            <person name="Ghai R."/>
            <person name="Kavagutti S V."/>
        </authorList>
    </citation>
    <scope>NUCLEOTIDE SEQUENCE</scope>
</reference>
<gene>
    <name evidence="1" type="ORF">UFOPK3522_00511</name>
</gene>